<name>A0A6P0HH68_9ACTN</name>
<protein>
    <submittedName>
        <fullName evidence="1">Uncharacterized protein</fullName>
    </submittedName>
</protein>
<evidence type="ECO:0000313" key="2">
    <source>
        <dbReference type="Proteomes" id="UP000468687"/>
    </source>
</evidence>
<comment type="caution">
    <text evidence="1">The sequence shown here is derived from an EMBL/GenBank/DDBJ whole genome shotgun (WGS) entry which is preliminary data.</text>
</comment>
<dbReference type="EMBL" id="JAAGXA010000004">
    <property type="protein sequence ID" value="NEN77983.1"/>
    <property type="molecule type" value="Genomic_DNA"/>
</dbReference>
<dbReference type="RefSeq" id="WP_163771362.1">
    <property type="nucleotide sequence ID" value="NZ_JAAGXA010000004.1"/>
</dbReference>
<organism evidence="1 2">
    <name type="scientific">Nocardioides zeae</name>
    <dbReference type="NCBI Taxonomy" id="1457234"/>
    <lineage>
        <taxon>Bacteria</taxon>
        <taxon>Bacillati</taxon>
        <taxon>Actinomycetota</taxon>
        <taxon>Actinomycetes</taxon>
        <taxon>Propionibacteriales</taxon>
        <taxon>Nocardioidaceae</taxon>
        <taxon>Nocardioides</taxon>
    </lineage>
</organism>
<reference evidence="1 2" key="1">
    <citation type="journal article" date="2014" name="Int. J. Syst. Evol. Microbiol.">
        <title>Nocardioides zeae sp. nov., isolated from the stem of Zea mays.</title>
        <authorList>
            <person name="Glaeser S.P."/>
            <person name="McInroy J.A."/>
            <person name="Busse H.J."/>
            <person name="Kampfer P."/>
        </authorList>
    </citation>
    <scope>NUCLEOTIDE SEQUENCE [LARGE SCALE GENOMIC DNA]</scope>
    <source>
        <strain evidence="1 2">JCM 30728</strain>
    </source>
</reference>
<proteinExistence type="predicted"/>
<evidence type="ECO:0000313" key="1">
    <source>
        <dbReference type="EMBL" id="NEN77983.1"/>
    </source>
</evidence>
<accession>A0A6P0HH68</accession>
<gene>
    <name evidence="1" type="ORF">G3T38_06805</name>
</gene>
<dbReference type="AlphaFoldDB" id="A0A6P0HH68"/>
<keyword evidence="2" id="KW-1185">Reference proteome</keyword>
<sequence length="111" mass="12287">MGQIQIAADHIAAFHEYLLTVSNQTMEISSYVWDNVVLNEEAFGEGLLAPIREAIREHVYPPFADGLSDERVKLSAVRDNLWEVGAALDELDGEVADYFASTASFQDNEPA</sequence>
<dbReference type="Proteomes" id="UP000468687">
    <property type="component" value="Unassembled WGS sequence"/>
</dbReference>